<dbReference type="GO" id="GO:0000750">
    <property type="term" value="P:pheromone-dependent signal transduction involved in conjugation with cellular fusion"/>
    <property type="evidence" value="ECO:0007669"/>
    <property type="project" value="TreeGrafter"/>
</dbReference>
<evidence type="ECO:0000256" key="5">
    <source>
        <dbReference type="ARBA" id="ARBA00022989"/>
    </source>
</evidence>
<keyword evidence="9" id="KW-0807">Transducer</keyword>
<comment type="subcellular location">
    <subcellularLocation>
        <location evidence="1">Membrane</location>
        <topology evidence="1">Multi-pass membrane protein</topology>
    </subcellularLocation>
</comment>
<keyword evidence="6" id="KW-0297">G-protein coupled receptor</keyword>
<evidence type="ECO:0000256" key="8">
    <source>
        <dbReference type="ARBA" id="ARBA00023170"/>
    </source>
</evidence>
<dbReference type="GO" id="GO:0004932">
    <property type="term" value="F:mating-type factor pheromone receptor activity"/>
    <property type="evidence" value="ECO:0007669"/>
    <property type="project" value="InterPro"/>
</dbReference>
<dbReference type="Proteomes" id="UP000001294">
    <property type="component" value="Unassembled WGS sequence"/>
</dbReference>
<feature type="compositionally biased region" description="Low complexity" evidence="10">
    <location>
        <begin position="359"/>
        <end position="368"/>
    </location>
</feature>
<sequence>MLLQEMISAYKSCDPASTTDASSQRIIFSKQGTAPYKVEIMDSYHRSTQAIVAPALSFLCLTLCIPPLIWHASHRNWGASFLVAYAMYGDLINALNALIWPTDDIDSWWDGVVFCDIQVKLSIAIQAGMPGALLCIFRSLALVMDVNNSALIPSRGERLRNKAVDVVFCIGFPVLSMVAHFCIQGTRYYIFAVAGCNPGTDESWPSYVFLMCAPILCMAAAGYCILIIVRLIRYTSEFSAILGASQSNITKQRFIRLFGLSSLMIIVILPLQIYIFYTNAIGLLPLHPYSWRATHGPSLSQIIKVPTNGELKFDRWISPAFSVLIFIFFGLGQDAAKMYSNFFNLVGLKRFSVSFLSRKSTPVSSSSSDENNKGGHWSNSLPSKSYSWLGLRQASKETNVTTLGSSHADTLMLGGFDGLYKGTSIEIEPPARECVLDSRIHPNNDCNV</sequence>
<organism evidence="12 13">
    <name type="scientific">Talaromyces marneffei (strain ATCC 18224 / CBS 334.59 / QM 7333)</name>
    <name type="common">Penicillium marneffei</name>
    <dbReference type="NCBI Taxonomy" id="441960"/>
    <lineage>
        <taxon>Eukaryota</taxon>
        <taxon>Fungi</taxon>
        <taxon>Dikarya</taxon>
        <taxon>Ascomycota</taxon>
        <taxon>Pezizomycotina</taxon>
        <taxon>Eurotiomycetes</taxon>
        <taxon>Eurotiomycetidae</taxon>
        <taxon>Eurotiales</taxon>
        <taxon>Trichocomaceae</taxon>
        <taxon>Talaromyces</taxon>
        <taxon>Talaromyces sect. Talaromyces</taxon>
    </lineage>
</organism>
<dbReference type="OrthoDB" id="2874149at2759"/>
<keyword evidence="7 11" id="KW-0472">Membrane</keyword>
<feature type="region of interest" description="Disordered" evidence="10">
    <location>
        <begin position="359"/>
        <end position="378"/>
    </location>
</feature>
<dbReference type="PhylomeDB" id="B6Q2D7"/>
<evidence type="ECO:0000256" key="11">
    <source>
        <dbReference type="SAM" id="Phobius"/>
    </source>
</evidence>
<dbReference type="PANTHER" id="PTHR28097:SF1">
    <property type="entry name" value="PHEROMONE A FACTOR RECEPTOR"/>
    <property type="match status" value="1"/>
</dbReference>
<evidence type="ECO:0000256" key="10">
    <source>
        <dbReference type="SAM" id="MobiDB-lite"/>
    </source>
</evidence>
<protein>
    <submittedName>
        <fullName evidence="12">A-pheromone receptor PreA</fullName>
    </submittedName>
</protein>
<dbReference type="EMBL" id="DS995899">
    <property type="protein sequence ID" value="EEA29008.1"/>
    <property type="molecule type" value="Genomic_DNA"/>
</dbReference>
<comment type="similarity">
    <text evidence="2">Belongs to the G-protein coupled receptor 4 family.</text>
</comment>
<gene>
    <name evidence="12" type="ORF">PMAA_037910</name>
</gene>
<dbReference type="PANTHER" id="PTHR28097">
    <property type="entry name" value="PHEROMONE A FACTOR RECEPTOR"/>
    <property type="match status" value="1"/>
</dbReference>
<accession>B6Q2D7</accession>
<evidence type="ECO:0000256" key="6">
    <source>
        <dbReference type="ARBA" id="ARBA00023040"/>
    </source>
</evidence>
<feature type="transmembrane region" description="Helical" evidence="11">
    <location>
        <begin position="254"/>
        <end position="277"/>
    </location>
</feature>
<evidence type="ECO:0000313" key="12">
    <source>
        <dbReference type="EMBL" id="EEA29008.1"/>
    </source>
</evidence>
<keyword evidence="8 12" id="KW-0675">Receptor</keyword>
<feature type="transmembrane region" description="Helical" evidence="11">
    <location>
        <begin position="163"/>
        <end position="186"/>
    </location>
</feature>
<keyword evidence="4 11" id="KW-0812">Transmembrane</keyword>
<keyword evidence="3" id="KW-0589">Pheromone response</keyword>
<keyword evidence="5 11" id="KW-1133">Transmembrane helix</keyword>
<name>B6Q2D7_TALMQ</name>
<dbReference type="AlphaFoldDB" id="B6Q2D7"/>
<dbReference type="Pfam" id="PF02076">
    <property type="entry name" value="STE3"/>
    <property type="match status" value="1"/>
</dbReference>
<feature type="transmembrane region" description="Helical" evidence="11">
    <location>
        <begin position="316"/>
        <end position="332"/>
    </location>
</feature>
<dbReference type="PRINTS" id="PR00899">
    <property type="entry name" value="GPCRSTE3"/>
</dbReference>
<evidence type="ECO:0000256" key="3">
    <source>
        <dbReference type="ARBA" id="ARBA00022507"/>
    </source>
</evidence>
<feature type="transmembrane region" description="Helical" evidence="11">
    <location>
        <begin position="51"/>
        <end position="70"/>
    </location>
</feature>
<dbReference type="InterPro" id="IPR001499">
    <property type="entry name" value="GPCR_STE3"/>
</dbReference>
<feature type="transmembrane region" description="Helical" evidence="11">
    <location>
        <begin position="206"/>
        <end position="233"/>
    </location>
</feature>
<evidence type="ECO:0000256" key="7">
    <source>
        <dbReference type="ARBA" id="ARBA00023136"/>
    </source>
</evidence>
<feature type="transmembrane region" description="Helical" evidence="11">
    <location>
        <begin position="121"/>
        <end position="143"/>
    </location>
</feature>
<evidence type="ECO:0000256" key="4">
    <source>
        <dbReference type="ARBA" id="ARBA00022692"/>
    </source>
</evidence>
<dbReference type="STRING" id="441960.B6Q2D7"/>
<keyword evidence="13" id="KW-1185">Reference proteome</keyword>
<dbReference type="HOGENOM" id="CLU_027592_3_2_1"/>
<evidence type="ECO:0000313" key="13">
    <source>
        <dbReference type="Proteomes" id="UP000001294"/>
    </source>
</evidence>
<reference evidence="13" key="1">
    <citation type="journal article" date="2015" name="Genome Announc.">
        <title>Genome sequence of the AIDS-associated pathogen Penicillium marneffei (ATCC18224) and its near taxonomic relative Talaromyces stipitatus (ATCC10500).</title>
        <authorList>
            <person name="Nierman W.C."/>
            <person name="Fedorova-Abrams N.D."/>
            <person name="Andrianopoulos A."/>
        </authorList>
    </citation>
    <scope>NUCLEOTIDE SEQUENCE [LARGE SCALE GENOMIC DNA]</scope>
    <source>
        <strain evidence="13">ATCC 18224 / CBS 334.59 / QM 7333</strain>
    </source>
</reference>
<dbReference type="VEuPathDB" id="FungiDB:PMAA_037910"/>
<dbReference type="CDD" id="cd14966">
    <property type="entry name" value="7tmD_STE3"/>
    <property type="match status" value="1"/>
</dbReference>
<evidence type="ECO:0000256" key="9">
    <source>
        <dbReference type="ARBA" id="ARBA00023224"/>
    </source>
</evidence>
<proteinExistence type="inferred from homology"/>
<evidence type="ECO:0000256" key="1">
    <source>
        <dbReference type="ARBA" id="ARBA00004141"/>
    </source>
</evidence>
<evidence type="ECO:0000256" key="2">
    <source>
        <dbReference type="ARBA" id="ARBA00011085"/>
    </source>
</evidence>
<feature type="transmembrane region" description="Helical" evidence="11">
    <location>
        <begin position="82"/>
        <end position="101"/>
    </location>
</feature>
<dbReference type="GO" id="GO:0005886">
    <property type="term" value="C:plasma membrane"/>
    <property type="evidence" value="ECO:0007669"/>
    <property type="project" value="TreeGrafter"/>
</dbReference>